<feature type="region of interest" description="Disordered" evidence="1">
    <location>
        <begin position="79"/>
        <end position="100"/>
    </location>
</feature>
<name>A0A8E2B5H3_9APHY</name>
<dbReference type="AlphaFoldDB" id="A0A8E2B5H3"/>
<dbReference type="Proteomes" id="UP000250043">
    <property type="component" value="Unassembled WGS sequence"/>
</dbReference>
<protein>
    <submittedName>
        <fullName evidence="2">Uncharacterized protein</fullName>
    </submittedName>
</protein>
<evidence type="ECO:0000313" key="2">
    <source>
        <dbReference type="EMBL" id="OCH92340.1"/>
    </source>
</evidence>
<accession>A0A8E2B5H3</accession>
<proteinExistence type="predicted"/>
<reference evidence="2 3" key="1">
    <citation type="submission" date="2016-07" db="EMBL/GenBank/DDBJ databases">
        <title>Draft genome of the white-rot fungus Obba rivulosa 3A-2.</title>
        <authorList>
            <consortium name="DOE Joint Genome Institute"/>
            <person name="Miettinen O."/>
            <person name="Riley R."/>
            <person name="Acob R."/>
            <person name="Barry K."/>
            <person name="Cullen D."/>
            <person name="De Vries R."/>
            <person name="Hainaut M."/>
            <person name="Hatakka A."/>
            <person name="Henrissat B."/>
            <person name="Hilden K."/>
            <person name="Kuo R."/>
            <person name="Labutti K."/>
            <person name="Lipzen A."/>
            <person name="Makela M.R."/>
            <person name="Sandor L."/>
            <person name="Spatafora J.W."/>
            <person name="Grigoriev I.V."/>
            <person name="Hibbett D.S."/>
        </authorList>
    </citation>
    <scope>NUCLEOTIDE SEQUENCE [LARGE SCALE GENOMIC DNA]</scope>
    <source>
        <strain evidence="2 3">3A-2</strain>
    </source>
</reference>
<evidence type="ECO:0000256" key="1">
    <source>
        <dbReference type="SAM" id="MobiDB-lite"/>
    </source>
</evidence>
<evidence type="ECO:0000313" key="3">
    <source>
        <dbReference type="Proteomes" id="UP000250043"/>
    </source>
</evidence>
<dbReference type="EMBL" id="KV722370">
    <property type="protein sequence ID" value="OCH92340.1"/>
    <property type="molecule type" value="Genomic_DNA"/>
</dbReference>
<keyword evidence="3" id="KW-1185">Reference proteome</keyword>
<feature type="compositionally biased region" description="Low complexity" evidence="1">
    <location>
        <begin position="83"/>
        <end position="95"/>
    </location>
</feature>
<organism evidence="2 3">
    <name type="scientific">Obba rivulosa</name>
    <dbReference type="NCBI Taxonomy" id="1052685"/>
    <lineage>
        <taxon>Eukaryota</taxon>
        <taxon>Fungi</taxon>
        <taxon>Dikarya</taxon>
        <taxon>Basidiomycota</taxon>
        <taxon>Agaricomycotina</taxon>
        <taxon>Agaricomycetes</taxon>
        <taxon>Polyporales</taxon>
        <taxon>Gelatoporiaceae</taxon>
        <taxon>Obba</taxon>
    </lineage>
</organism>
<gene>
    <name evidence="2" type="ORF">OBBRIDRAFT_455120</name>
</gene>
<sequence>MIAYWCLLSSEVQLLPAFSPAICPSLFLSELSTLLVRLPLVELTLGQSVLGEVNPQRSGWLDRWHCSELATWPCSSCDERYKTSGSTATSTAPSSDRPSCCQRLRRRRYGMSAPRRIRPLLSTRLP</sequence>